<feature type="region of interest" description="Disordered" evidence="2">
    <location>
        <begin position="263"/>
        <end position="335"/>
    </location>
</feature>
<dbReference type="EMBL" id="CP045929">
    <property type="protein sequence ID" value="QGK70627.1"/>
    <property type="molecule type" value="Genomic_DNA"/>
</dbReference>
<protein>
    <submittedName>
        <fullName evidence="3">Cellulose-binding protein</fullName>
    </submittedName>
</protein>
<dbReference type="Proteomes" id="UP000371041">
    <property type="component" value="Chromosome"/>
</dbReference>
<accession>A0A5Q3QIF1</accession>
<dbReference type="AlphaFoldDB" id="A0A5Q3QIF1"/>
<proteinExistence type="predicted"/>
<evidence type="ECO:0000313" key="4">
    <source>
        <dbReference type="Proteomes" id="UP000371041"/>
    </source>
</evidence>
<keyword evidence="1" id="KW-0175">Coiled coil</keyword>
<name>A0A5Q3QIF1_9PSEU</name>
<dbReference type="RefSeq" id="WP_154077209.1">
    <property type="nucleotide sequence ID" value="NZ_CP045929.1"/>
</dbReference>
<feature type="compositionally biased region" description="Low complexity" evidence="2">
    <location>
        <begin position="300"/>
        <end position="311"/>
    </location>
</feature>
<evidence type="ECO:0000313" key="3">
    <source>
        <dbReference type="EMBL" id="QGK70627.1"/>
    </source>
</evidence>
<keyword evidence="4" id="KW-1185">Reference proteome</keyword>
<gene>
    <name evidence="3" type="ORF">GIY23_14890</name>
</gene>
<dbReference type="KEGG" id="sace:GIY23_14890"/>
<feature type="region of interest" description="Disordered" evidence="2">
    <location>
        <begin position="159"/>
        <end position="180"/>
    </location>
</feature>
<reference evidence="4" key="1">
    <citation type="submission" date="2019-11" db="EMBL/GenBank/DDBJ databases">
        <title>The complete genome sequence of Saccharopolyspora sp. E2A.</title>
        <authorList>
            <person name="Zhang G."/>
        </authorList>
    </citation>
    <scope>NUCLEOTIDE SEQUENCE [LARGE SCALE GENOMIC DNA]</scope>
    <source>
        <strain evidence="4">E2A</strain>
    </source>
</reference>
<sequence length="335" mass="38305">MRHHEDRELVPLKSDFDVMWRGYRRSQVKFYVQQTETELRILTEDRDSALSQVADLTGELEEARAEIESLREQLDRISRDPVDVDGLSERMRRMVRLAHEEATEIVSSAQATAEHEWARSEQAAAELRGRYEKLVSDADAWRVQQEKQREEEFQEMRRQVESMAQEAEQRRRRLDAEAEDRRTKIEDDFEVSMHARREAEAQALTERDRASRDEAERRVLAATAEAERRIRLADEHVAAMRMVRQDVAERVRLAQQMLTEAEPLVTASESGTDSAEAEEYAAASLRHGHAAPWTDDAEHAVAVPRQRAAQANGDPEEEAQADEAGVTAAESTSTS</sequence>
<organism evidence="3 4">
    <name type="scientific">Allosaccharopolyspora coralli</name>
    <dbReference type="NCBI Taxonomy" id="2665642"/>
    <lineage>
        <taxon>Bacteria</taxon>
        <taxon>Bacillati</taxon>
        <taxon>Actinomycetota</taxon>
        <taxon>Actinomycetes</taxon>
        <taxon>Pseudonocardiales</taxon>
        <taxon>Pseudonocardiaceae</taxon>
        <taxon>Allosaccharopolyspora</taxon>
    </lineage>
</organism>
<evidence type="ECO:0000256" key="1">
    <source>
        <dbReference type="SAM" id="Coils"/>
    </source>
</evidence>
<evidence type="ECO:0000256" key="2">
    <source>
        <dbReference type="SAM" id="MobiDB-lite"/>
    </source>
</evidence>
<feature type="coiled-coil region" evidence="1">
    <location>
        <begin position="32"/>
        <end position="80"/>
    </location>
</feature>